<evidence type="ECO:0000256" key="4">
    <source>
        <dbReference type="ARBA" id="ARBA00023136"/>
    </source>
</evidence>
<gene>
    <name evidence="8" type="ORF">EI74_0523</name>
</gene>
<dbReference type="Gene3D" id="3.40.50.2300">
    <property type="match status" value="2"/>
</dbReference>
<evidence type="ECO:0000259" key="7">
    <source>
        <dbReference type="Pfam" id="PF02608"/>
    </source>
</evidence>
<comment type="subcellular location">
    <subcellularLocation>
        <location evidence="1">Cell membrane</location>
    </subcellularLocation>
</comment>
<dbReference type="InterPro" id="IPR003760">
    <property type="entry name" value="PnrA-like"/>
</dbReference>
<proteinExistence type="predicted"/>
<dbReference type="PANTHER" id="PTHR34296:SF2">
    <property type="entry name" value="ABC TRANSPORTER GUANOSINE-BINDING PROTEIN NUPN"/>
    <property type="match status" value="1"/>
</dbReference>
<evidence type="ECO:0000256" key="6">
    <source>
        <dbReference type="SAM" id="SignalP"/>
    </source>
</evidence>
<dbReference type="GO" id="GO:0005886">
    <property type="term" value="C:plasma membrane"/>
    <property type="evidence" value="ECO:0007669"/>
    <property type="project" value="UniProtKB-SubCell"/>
</dbReference>
<evidence type="ECO:0000256" key="3">
    <source>
        <dbReference type="ARBA" id="ARBA00022729"/>
    </source>
</evidence>
<sequence length="446" mass="47007">MKIKFKKMLLIGVAPMAMAGVAIAAISCGQGKTDRAQIINLTETITGITGSTIETAANKVLTDNIANLKTFHIGIFTAGGAVTDKSFNQSSYEAAVLLNNKIVELNPDAKISVTPHDEPASDDTSLGNTYTAGLKNGENIWVLSGFQHGSAFANWYKIASNKASFDAAKITVIGIDWSADPAVAPGRIITLNYKTQEAGYIAGYASGKYLAETYPSDASKRVLATFGGAEFPGVTDFIDGYLAGAAKWNSENPTLKSTWYAKGVRLDTGFNPSVQENSTKVRGVVNAASKPQLIFSVSGPFTGTVIETITANNSEAKVIGVDADQSLSFAASRNLFFSSVTKNIGLSLYQVLAPLAVGFYTDELIKISGFVDGTTNGALKEGVSRDFVGVTKTYLPSAADQVAQAALDAGRAKFLADAAASGGITYAQKGTAEEVFFYVDFIKANF</sequence>
<dbReference type="EMBL" id="SNWN01000012">
    <property type="protein sequence ID" value="TDO19884.1"/>
    <property type="molecule type" value="Genomic_DNA"/>
</dbReference>
<evidence type="ECO:0000256" key="1">
    <source>
        <dbReference type="ARBA" id="ARBA00004236"/>
    </source>
</evidence>
<dbReference type="RefSeq" id="WP_094254685.1">
    <property type="nucleotide sequence ID" value="NZ_NNCE01000004.1"/>
</dbReference>
<keyword evidence="2" id="KW-1003">Cell membrane</keyword>
<keyword evidence="3 6" id="KW-0732">Signal</keyword>
<dbReference type="OrthoDB" id="9769871at2"/>
<dbReference type="PROSITE" id="PS51257">
    <property type="entry name" value="PROKAR_LIPOPROTEIN"/>
    <property type="match status" value="1"/>
</dbReference>
<dbReference type="Pfam" id="PF02608">
    <property type="entry name" value="Bmp"/>
    <property type="match status" value="1"/>
</dbReference>
<evidence type="ECO:0000256" key="5">
    <source>
        <dbReference type="ARBA" id="ARBA00023288"/>
    </source>
</evidence>
<dbReference type="PRINTS" id="PR01733">
    <property type="entry name" value="LIPPROTEIN48"/>
</dbReference>
<accession>A0A4R6ID91</accession>
<protein>
    <submittedName>
        <fullName evidence="8">Nucleoside-binding protein</fullName>
    </submittedName>
</protein>
<evidence type="ECO:0000313" key="9">
    <source>
        <dbReference type="Proteomes" id="UP000295518"/>
    </source>
</evidence>
<keyword evidence="4" id="KW-0472">Membrane</keyword>
<feature type="signal peptide" evidence="6">
    <location>
        <begin position="1"/>
        <end position="24"/>
    </location>
</feature>
<feature type="domain" description="ABC transporter substrate-binding protein PnrA-like" evidence="7">
    <location>
        <begin position="76"/>
        <end position="342"/>
    </location>
</feature>
<evidence type="ECO:0000256" key="2">
    <source>
        <dbReference type="ARBA" id="ARBA00022475"/>
    </source>
</evidence>
<name>A0A4R6ID91_9MOLU</name>
<keyword evidence="9" id="KW-1185">Reference proteome</keyword>
<dbReference type="AlphaFoldDB" id="A0A4R6ID91"/>
<reference evidence="8 9" key="1">
    <citation type="submission" date="2019-03" db="EMBL/GenBank/DDBJ databases">
        <title>Genomic Encyclopedia of Archaeal and Bacterial Type Strains, Phase II (KMG-II): from individual species to whole genera.</title>
        <authorList>
            <person name="Goeker M."/>
        </authorList>
    </citation>
    <scope>NUCLEOTIDE SEQUENCE [LARGE SCALE GENOMIC DNA]</scope>
    <source>
        <strain evidence="8 9">ATCC 700618</strain>
    </source>
</reference>
<keyword evidence="5" id="KW-0449">Lipoprotein</keyword>
<organism evidence="8 9">
    <name type="scientific">Mycoplasma testudineum</name>
    <dbReference type="NCBI Taxonomy" id="244584"/>
    <lineage>
        <taxon>Bacteria</taxon>
        <taxon>Bacillati</taxon>
        <taxon>Mycoplasmatota</taxon>
        <taxon>Mollicutes</taxon>
        <taxon>Mycoplasmataceae</taxon>
        <taxon>Mycoplasma</taxon>
    </lineage>
</organism>
<evidence type="ECO:0000313" key="8">
    <source>
        <dbReference type="EMBL" id="TDO19884.1"/>
    </source>
</evidence>
<comment type="caution">
    <text evidence="8">The sequence shown here is derived from an EMBL/GenBank/DDBJ whole genome shotgun (WGS) entry which is preliminary data.</text>
</comment>
<dbReference type="PANTHER" id="PTHR34296">
    <property type="entry name" value="TRANSCRIPTIONAL ACTIVATOR PROTEIN MED"/>
    <property type="match status" value="1"/>
</dbReference>
<feature type="chain" id="PRO_5020701875" evidence="6">
    <location>
        <begin position="25"/>
        <end position="446"/>
    </location>
</feature>
<dbReference type="Proteomes" id="UP000295518">
    <property type="component" value="Unassembled WGS sequence"/>
</dbReference>
<dbReference type="InterPro" id="IPR050957">
    <property type="entry name" value="BMP_lipoprotein"/>
</dbReference>
<dbReference type="InterPro" id="IPR008107">
    <property type="entry name" value="Mycoplasma_p48"/>
</dbReference>